<evidence type="ECO:0000256" key="1">
    <source>
        <dbReference type="ARBA" id="ARBA00023015"/>
    </source>
</evidence>
<keyword evidence="5" id="KW-0614">Plasmid</keyword>
<dbReference type="Pfam" id="PF12833">
    <property type="entry name" value="HTH_18"/>
    <property type="match status" value="1"/>
</dbReference>
<dbReference type="SUPFAM" id="SSF46689">
    <property type="entry name" value="Homeodomain-like"/>
    <property type="match status" value="1"/>
</dbReference>
<gene>
    <name evidence="5" type="ORF">MUN86_24945</name>
</gene>
<dbReference type="RefSeq" id="WP_245126657.1">
    <property type="nucleotide sequence ID" value="NZ_CP095063.1"/>
</dbReference>
<keyword evidence="1" id="KW-0805">Transcription regulation</keyword>
<sequence length="299" mass="34578">MTPHYESISAFHRAIGSPPPEHPLLSLLTCQKLAECTLGDKPLTADFYIISLKKISAGEFRYGRTKYDHDGGSLSFVKPRQLVEITHVELTENSFLIFLHEDYLLGHGLHTDIRKYGFFEYEANEALHVAPREEQIMWHLYGQIDFEYRNNQDEYSRDIILTHLDSLLKYSQRFYKRQFLNRTALSGPTVAKFTALLTAYTERGLLQAQGLPTVKYLAEQLHTSPRYLTDLLKQETGKTALDHIHWFLLGEAKNLLLSTDHTIAQTAYQLGFDNPTYFSRLFKKELGLTPREYRTQSLN</sequence>
<geneLocation type="plasmid" evidence="5 6">
    <name>unnamed2</name>
</geneLocation>
<evidence type="ECO:0000256" key="3">
    <source>
        <dbReference type="ARBA" id="ARBA00023163"/>
    </source>
</evidence>
<reference evidence="5" key="1">
    <citation type="submission" date="2022-04" db="EMBL/GenBank/DDBJ databases">
        <title>Hymenobacter sp. isolated from the air.</title>
        <authorList>
            <person name="Won M."/>
            <person name="Lee C.-M."/>
            <person name="Woen H.-Y."/>
            <person name="Kwon S.-W."/>
        </authorList>
    </citation>
    <scope>NUCLEOTIDE SEQUENCE</scope>
    <source>
        <strain evidence="5">5420S-77</strain>
        <plasmid evidence="5">unnamed2</plasmid>
    </source>
</reference>
<dbReference type="InterPro" id="IPR018060">
    <property type="entry name" value="HTH_AraC"/>
</dbReference>
<keyword evidence="2" id="KW-0238">DNA-binding</keyword>
<dbReference type="EMBL" id="CP095063">
    <property type="protein sequence ID" value="UOQ68955.1"/>
    <property type="molecule type" value="Genomic_DNA"/>
</dbReference>
<keyword evidence="6" id="KW-1185">Reference proteome</keyword>
<dbReference type="SMART" id="SM00342">
    <property type="entry name" value="HTH_ARAC"/>
    <property type="match status" value="1"/>
</dbReference>
<dbReference type="PANTHER" id="PTHR43280">
    <property type="entry name" value="ARAC-FAMILY TRANSCRIPTIONAL REGULATOR"/>
    <property type="match status" value="1"/>
</dbReference>
<organism evidence="5 6">
    <name type="scientific">Hymenobacter volaticus</name>
    <dbReference type="NCBI Taxonomy" id="2932254"/>
    <lineage>
        <taxon>Bacteria</taxon>
        <taxon>Pseudomonadati</taxon>
        <taxon>Bacteroidota</taxon>
        <taxon>Cytophagia</taxon>
        <taxon>Cytophagales</taxon>
        <taxon>Hymenobacteraceae</taxon>
        <taxon>Hymenobacter</taxon>
    </lineage>
</organism>
<dbReference type="Proteomes" id="UP000830401">
    <property type="component" value="Plasmid unnamed2"/>
</dbReference>
<evidence type="ECO:0000313" key="5">
    <source>
        <dbReference type="EMBL" id="UOQ68955.1"/>
    </source>
</evidence>
<accession>A0ABY4GDF2</accession>
<name>A0ABY4GDF2_9BACT</name>
<dbReference type="PRINTS" id="PR00032">
    <property type="entry name" value="HTHARAC"/>
</dbReference>
<protein>
    <submittedName>
        <fullName evidence="5">Helix-turn-helix transcriptional regulator</fullName>
    </submittedName>
</protein>
<proteinExistence type="predicted"/>
<dbReference type="PROSITE" id="PS01124">
    <property type="entry name" value="HTH_ARAC_FAMILY_2"/>
    <property type="match status" value="1"/>
</dbReference>
<dbReference type="InterPro" id="IPR020449">
    <property type="entry name" value="Tscrpt_reg_AraC-type_HTH"/>
</dbReference>
<dbReference type="InterPro" id="IPR009057">
    <property type="entry name" value="Homeodomain-like_sf"/>
</dbReference>
<feature type="domain" description="HTH araC/xylS-type" evidence="4">
    <location>
        <begin position="195"/>
        <end position="296"/>
    </location>
</feature>
<evidence type="ECO:0000313" key="6">
    <source>
        <dbReference type="Proteomes" id="UP000830401"/>
    </source>
</evidence>
<dbReference type="PANTHER" id="PTHR43280:SF32">
    <property type="entry name" value="TRANSCRIPTIONAL REGULATORY PROTEIN"/>
    <property type="match status" value="1"/>
</dbReference>
<keyword evidence="3" id="KW-0804">Transcription</keyword>
<evidence type="ECO:0000256" key="2">
    <source>
        <dbReference type="ARBA" id="ARBA00023125"/>
    </source>
</evidence>
<evidence type="ECO:0000259" key="4">
    <source>
        <dbReference type="PROSITE" id="PS01124"/>
    </source>
</evidence>
<dbReference type="Gene3D" id="1.10.10.60">
    <property type="entry name" value="Homeodomain-like"/>
    <property type="match status" value="2"/>
</dbReference>